<keyword evidence="8 12" id="KW-1133">Transmembrane helix</keyword>
<dbReference type="PANTHER" id="PTHR10106:SF41">
    <property type="entry name" value="TRANSMEMBRANE ASCORBATE FERRIREDUCTASE 4-RELATED"/>
    <property type="match status" value="1"/>
</dbReference>
<dbReference type="EMBL" id="CP136895">
    <property type="protein sequence ID" value="WOL11764.1"/>
    <property type="molecule type" value="Genomic_DNA"/>
</dbReference>
<evidence type="ECO:0000256" key="3">
    <source>
        <dbReference type="ARBA" id="ARBA00022448"/>
    </source>
</evidence>
<dbReference type="InterPro" id="IPR043205">
    <property type="entry name" value="CYB561/CYBRD1-like"/>
</dbReference>
<feature type="transmembrane region" description="Helical" evidence="12">
    <location>
        <begin position="78"/>
        <end position="96"/>
    </location>
</feature>
<evidence type="ECO:0000256" key="2">
    <source>
        <dbReference type="ARBA" id="ARBA00004141"/>
    </source>
</evidence>
<dbReference type="InterPro" id="IPR006593">
    <property type="entry name" value="Cyt_b561/ferric_Rdtase_TM"/>
</dbReference>
<reference evidence="14 15" key="1">
    <citation type="submission" date="2023-10" db="EMBL/GenBank/DDBJ databases">
        <title>Chromosome-scale genome assembly provides insights into flower coloration mechanisms of Canna indica.</title>
        <authorList>
            <person name="Li C."/>
        </authorList>
    </citation>
    <scope>NUCLEOTIDE SEQUENCE [LARGE SCALE GENOMIC DNA]</scope>
    <source>
        <tissue evidence="14">Flower</tissue>
    </source>
</reference>
<keyword evidence="6" id="KW-0479">Metal-binding</keyword>
<dbReference type="Gene3D" id="1.20.120.1770">
    <property type="match status" value="1"/>
</dbReference>
<feature type="compositionally biased region" description="Basic and acidic residues" evidence="11">
    <location>
        <begin position="238"/>
        <end position="247"/>
    </location>
</feature>
<protein>
    <submittedName>
        <fullName evidence="14">Transmembrane ascorbate ferrireductase 4</fullName>
    </submittedName>
</protein>
<dbReference type="SMART" id="SM00665">
    <property type="entry name" value="B561"/>
    <property type="match status" value="1"/>
</dbReference>
<dbReference type="GO" id="GO:0016491">
    <property type="term" value="F:oxidoreductase activity"/>
    <property type="evidence" value="ECO:0007669"/>
    <property type="project" value="InterPro"/>
</dbReference>
<evidence type="ECO:0000313" key="14">
    <source>
        <dbReference type="EMBL" id="WOL11764.1"/>
    </source>
</evidence>
<evidence type="ECO:0000256" key="10">
    <source>
        <dbReference type="ARBA" id="ARBA00023136"/>
    </source>
</evidence>
<keyword evidence="9" id="KW-0408">Iron</keyword>
<evidence type="ECO:0000256" key="1">
    <source>
        <dbReference type="ARBA" id="ARBA00001970"/>
    </source>
</evidence>
<feature type="region of interest" description="Disordered" evidence="11">
    <location>
        <begin position="224"/>
        <end position="255"/>
    </location>
</feature>
<dbReference type="GO" id="GO:0016020">
    <property type="term" value="C:membrane"/>
    <property type="evidence" value="ECO:0007669"/>
    <property type="project" value="UniProtKB-SubCell"/>
</dbReference>
<keyword evidence="10 12" id="KW-0472">Membrane</keyword>
<evidence type="ECO:0000259" key="13">
    <source>
        <dbReference type="PROSITE" id="PS50939"/>
    </source>
</evidence>
<keyword evidence="4" id="KW-0349">Heme</keyword>
<proteinExistence type="predicted"/>
<sequence length="255" mass="27370">MAISLVLAHISALLVAALVLVWALGFRTNFFLISSYAGGATSVTHPDHLYSVLHYLLMVIGFILLAGEGMLAHRREAAQLWLQGAALGFAISGIWAKFKGKNGLLANFYSLHSWIGLLCLLLFAAQWAERFLRFWRKGEGRRARAAPLLPWHVFVGLVAYGLAVAAAECGLAEKLASLQAKHGLSRRSPESTFVNILGLALAILCGVVVFAAVGDGSGSAIVGSNGHRHSSSKLALSHKKDGDDRISESWISPPF</sequence>
<feature type="transmembrane region" description="Helical" evidence="12">
    <location>
        <begin position="193"/>
        <end position="213"/>
    </location>
</feature>
<evidence type="ECO:0000256" key="8">
    <source>
        <dbReference type="ARBA" id="ARBA00022989"/>
    </source>
</evidence>
<dbReference type="Proteomes" id="UP001327560">
    <property type="component" value="Chromosome 6"/>
</dbReference>
<feature type="transmembrane region" description="Helical" evidence="12">
    <location>
        <begin position="148"/>
        <end position="167"/>
    </location>
</feature>
<keyword evidence="15" id="KW-1185">Reference proteome</keyword>
<name>A0AAQ3KP46_9LILI</name>
<keyword evidence="3" id="KW-0813">Transport</keyword>
<dbReference type="PROSITE" id="PS50939">
    <property type="entry name" value="CYTOCHROME_B561"/>
    <property type="match status" value="1"/>
</dbReference>
<accession>A0AAQ3KP46</accession>
<evidence type="ECO:0000313" key="15">
    <source>
        <dbReference type="Proteomes" id="UP001327560"/>
    </source>
</evidence>
<dbReference type="GO" id="GO:0046872">
    <property type="term" value="F:metal ion binding"/>
    <property type="evidence" value="ECO:0007669"/>
    <property type="project" value="UniProtKB-KW"/>
</dbReference>
<gene>
    <name evidence="14" type="ORF">Cni_G20528</name>
</gene>
<evidence type="ECO:0000256" key="6">
    <source>
        <dbReference type="ARBA" id="ARBA00022723"/>
    </source>
</evidence>
<comment type="subcellular location">
    <subcellularLocation>
        <location evidence="2">Membrane</location>
        <topology evidence="2">Multi-pass membrane protein</topology>
    </subcellularLocation>
</comment>
<feature type="transmembrane region" description="Helical" evidence="12">
    <location>
        <begin position="108"/>
        <end position="128"/>
    </location>
</feature>
<organism evidence="14 15">
    <name type="scientific">Canna indica</name>
    <name type="common">Indian-shot</name>
    <dbReference type="NCBI Taxonomy" id="4628"/>
    <lineage>
        <taxon>Eukaryota</taxon>
        <taxon>Viridiplantae</taxon>
        <taxon>Streptophyta</taxon>
        <taxon>Embryophyta</taxon>
        <taxon>Tracheophyta</taxon>
        <taxon>Spermatophyta</taxon>
        <taxon>Magnoliopsida</taxon>
        <taxon>Liliopsida</taxon>
        <taxon>Zingiberales</taxon>
        <taxon>Cannaceae</taxon>
        <taxon>Canna</taxon>
    </lineage>
</organism>
<evidence type="ECO:0000256" key="4">
    <source>
        <dbReference type="ARBA" id="ARBA00022617"/>
    </source>
</evidence>
<keyword evidence="5 12" id="KW-0812">Transmembrane</keyword>
<comment type="cofactor">
    <cofactor evidence="1">
        <name>heme b</name>
        <dbReference type="ChEBI" id="CHEBI:60344"/>
    </cofactor>
</comment>
<dbReference type="AlphaFoldDB" id="A0AAQ3KP46"/>
<evidence type="ECO:0000256" key="12">
    <source>
        <dbReference type="SAM" id="Phobius"/>
    </source>
</evidence>
<feature type="domain" description="Cytochrome b561" evidence="13">
    <location>
        <begin position="7"/>
        <end position="213"/>
    </location>
</feature>
<evidence type="ECO:0000256" key="5">
    <source>
        <dbReference type="ARBA" id="ARBA00022692"/>
    </source>
</evidence>
<evidence type="ECO:0000256" key="9">
    <source>
        <dbReference type="ARBA" id="ARBA00023004"/>
    </source>
</evidence>
<keyword evidence="7" id="KW-0249">Electron transport</keyword>
<evidence type="ECO:0000256" key="7">
    <source>
        <dbReference type="ARBA" id="ARBA00022982"/>
    </source>
</evidence>
<feature type="transmembrane region" description="Helical" evidence="12">
    <location>
        <begin position="49"/>
        <end position="66"/>
    </location>
</feature>
<dbReference type="PANTHER" id="PTHR10106">
    <property type="entry name" value="CYTOCHROME B561-RELATED"/>
    <property type="match status" value="1"/>
</dbReference>
<evidence type="ECO:0000256" key="11">
    <source>
        <dbReference type="SAM" id="MobiDB-lite"/>
    </source>
</evidence>
<dbReference type="Pfam" id="PF03188">
    <property type="entry name" value="Cytochrom_B561"/>
    <property type="match status" value="1"/>
</dbReference>